<dbReference type="Proteomes" id="UP000570517">
    <property type="component" value="Unassembled WGS sequence"/>
</dbReference>
<dbReference type="PROSITE" id="PS50943">
    <property type="entry name" value="HTH_CROC1"/>
    <property type="match status" value="1"/>
</dbReference>
<dbReference type="InterPro" id="IPR041413">
    <property type="entry name" value="MLTR_LBD"/>
</dbReference>
<dbReference type="Gene3D" id="1.10.260.40">
    <property type="entry name" value="lambda repressor-like DNA-binding domains"/>
    <property type="match status" value="1"/>
</dbReference>
<dbReference type="InterPro" id="IPR010982">
    <property type="entry name" value="Lambda_DNA-bd_dom_sf"/>
</dbReference>
<sequence>MLSLIRHDHQHVVSDGIDLADVARLLRARRRALQPEDVGMPRGRRRRTPGLRREEVAALCSMSTAYYSRLERRRVDRHCGPRPSPTMIASIARGLRFSSADRDRLFSAAGYREADRIDVIAHIEPGLMHVLDRLADTPALAVDPIGRVLHQTPTAAYLFGEQMYHTGWARSSYYRWFTDPAERQHFAAGEQSTIGAEITADLRRSVGLNPSRRAAGDLVSALLDRSGEFAELWRTRPATNAVAARQCGIVHPELGLLELQREVLCDNTSGQRLVLYLATPGSEGHVGLTLASVIGYQRFDR</sequence>
<dbReference type="Pfam" id="PF17765">
    <property type="entry name" value="MLTR_LBD"/>
    <property type="match status" value="1"/>
</dbReference>
<keyword evidence="2" id="KW-0238">DNA-binding</keyword>
<evidence type="ECO:0000259" key="1">
    <source>
        <dbReference type="PROSITE" id="PS50943"/>
    </source>
</evidence>
<proteinExistence type="predicted"/>
<accession>A0A850Q1F7</accession>
<keyword evidence="3" id="KW-1185">Reference proteome</keyword>
<dbReference type="EMBL" id="JABFYL010000050">
    <property type="protein sequence ID" value="NVN54050.1"/>
    <property type="molecule type" value="Genomic_DNA"/>
</dbReference>
<dbReference type="InterPro" id="IPR001387">
    <property type="entry name" value="Cro/C1-type_HTH"/>
</dbReference>
<comment type="caution">
    <text evidence="2">The sequence shown here is derived from an EMBL/GenBank/DDBJ whole genome shotgun (WGS) entry which is preliminary data.</text>
</comment>
<dbReference type="PANTHER" id="PTHR35010">
    <property type="entry name" value="BLL4672 PROTEIN-RELATED"/>
    <property type="match status" value="1"/>
</dbReference>
<dbReference type="AlphaFoldDB" id="A0A850Q1F7"/>
<evidence type="ECO:0000313" key="3">
    <source>
        <dbReference type="Proteomes" id="UP000570517"/>
    </source>
</evidence>
<organism evidence="2 3">
    <name type="scientific">Mycolicibacterium hippocampi</name>
    <dbReference type="NCBI Taxonomy" id="659824"/>
    <lineage>
        <taxon>Bacteria</taxon>
        <taxon>Bacillati</taxon>
        <taxon>Actinomycetota</taxon>
        <taxon>Actinomycetes</taxon>
        <taxon>Mycobacteriales</taxon>
        <taxon>Mycobacteriaceae</taxon>
        <taxon>Mycolicibacterium</taxon>
    </lineage>
</organism>
<dbReference type="PANTHER" id="PTHR35010:SF2">
    <property type="entry name" value="BLL4672 PROTEIN"/>
    <property type="match status" value="1"/>
</dbReference>
<protein>
    <submittedName>
        <fullName evidence="2">Putative DNA-binding protein</fullName>
    </submittedName>
</protein>
<evidence type="ECO:0000313" key="2">
    <source>
        <dbReference type="EMBL" id="NVN54050.1"/>
    </source>
</evidence>
<dbReference type="SMART" id="SM00530">
    <property type="entry name" value="HTH_XRE"/>
    <property type="match status" value="1"/>
</dbReference>
<feature type="domain" description="HTH cro/C1-type" evidence="1">
    <location>
        <begin position="50"/>
        <end position="102"/>
    </location>
</feature>
<name>A0A850Q1F7_9MYCO</name>
<dbReference type="Gene3D" id="3.30.450.180">
    <property type="match status" value="1"/>
</dbReference>
<dbReference type="GO" id="GO:0003677">
    <property type="term" value="F:DNA binding"/>
    <property type="evidence" value="ECO:0007669"/>
    <property type="project" value="UniProtKB-KW"/>
</dbReference>
<reference evidence="2 3" key="1">
    <citation type="submission" date="2020-05" db="EMBL/GenBank/DDBJ databases">
        <title>Draft genome sequence of Mycobacterium hippocampi DL, isolated from European seabass, Dicentrarchus labrax, reared in fish farms.</title>
        <authorList>
            <person name="Stathopoulou P."/>
            <person name="Asimakis E."/>
            <person name="Tzokas K."/>
            <person name="Batargias C."/>
            <person name="Tsiamis G."/>
        </authorList>
    </citation>
    <scope>NUCLEOTIDE SEQUENCE [LARGE SCALE GENOMIC DNA]</scope>
    <source>
        <strain evidence="2 3">DL</strain>
    </source>
</reference>
<gene>
    <name evidence="2" type="ORF">HLY00_3147</name>
</gene>